<evidence type="ECO:0000256" key="1">
    <source>
        <dbReference type="SAM" id="MobiDB-lite"/>
    </source>
</evidence>
<feature type="region of interest" description="Disordered" evidence="1">
    <location>
        <begin position="660"/>
        <end position="707"/>
    </location>
</feature>
<feature type="region of interest" description="Disordered" evidence="1">
    <location>
        <begin position="556"/>
        <end position="595"/>
    </location>
</feature>
<dbReference type="Proteomes" id="UP001150925">
    <property type="component" value="Unassembled WGS sequence"/>
</dbReference>
<dbReference type="Gene3D" id="1.10.10.60">
    <property type="entry name" value="Homeodomain-like"/>
    <property type="match status" value="1"/>
</dbReference>
<accession>A0A9W8AUJ8</accession>
<feature type="compositionally biased region" description="Basic and acidic residues" evidence="1">
    <location>
        <begin position="746"/>
        <end position="755"/>
    </location>
</feature>
<comment type="caution">
    <text evidence="2">The sequence shown here is derived from an EMBL/GenBank/DDBJ whole genome shotgun (WGS) entry which is preliminary data.</text>
</comment>
<feature type="region of interest" description="Disordered" evidence="1">
    <location>
        <begin position="738"/>
        <end position="796"/>
    </location>
</feature>
<evidence type="ECO:0000313" key="3">
    <source>
        <dbReference type="Proteomes" id="UP001150925"/>
    </source>
</evidence>
<feature type="region of interest" description="Disordered" evidence="1">
    <location>
        <begin position="1"/>
        <end position="219"/>
    </location>
</feature>
<dbReference type="SUPFAM" id="SSF46689">
    <property type="entry name" value="Homeodomain-like"/>
    <property type="match status" value="1"/>
</dbReference>
<name>A0A9W8AUJ8_9FUNG</name>
<keyword evidence="3" id="KW-1185">Reference proteome</keyword>
<dbReference type="AlphaFoldDB" id="A0A9W8AUJ8"/>
<feature type="compositionally biased region" description="Basic and acidic residues" evidence="1">
    <location>
        <begin position="23"/>
        <end position="33"/>
    </location>
</feature>
<feature type="compositionally biased region" description="Polar residues" evidence="1">
    <location>
        <begin position="1"/>
        <end position="20"/>
    </location>
</feature>
<reference evidence="2" key="1">
    <citation type="submission" date="2022-07" db="EMBL/GenBank/DDBJ databases">
        <title>Phylogenomic reconstructions and comparative analyses of Kickxellomycotina fungi.</title>
        <authorList>
            <person name="Reynolds N.K."/>
            <person name="Stajich J.E."/>
            <person name="Barry K."/>
            <person name="Grigoriev I.V."/>
            <person name="Crous P."/>
            <person name="Smith M.E."/>
        </authorList>
    </citation>
    <scope>NUCLEOTIDE SEQUENCE</scope>
    <source>
        <strain evidence="2">RSA 1196</strain>
    </source>
</reference>
<feature type="compositionally biased region" description="Polar residues" evidence="1">
    <location>
        <begin position="559"/>
        <end position="584"/>
    </location>
</feature>
<gene>
    <name evidence="2" type="ORF">IWQ62_003124</name>
</gene>
<organism evidence="2 3">
    <name type="scientific">Dispira parvispora</name>
    <dbReference type="NCBI Taxonomy" id="1520584"/>
    <lineage>
        <taxon>Eukaryota</taxon>
        <taxon>Fungi</taxon>
        <taxon>Fungi incertae sedis</taxon>
        <taxon>Zoopagomycota</taxon>
        <taxon>Kickxellomycotina</taxon>
        <taxon>Dimargaritomycetes</taxon>
        <taxon>Dimargaritales</taxon>
        <taxon>Dimargaritaceae</taxon>
        <taxon>Dispira</taxon>
    </lineage>
</organism>
<dbReference type="EMBL" id="JANBPY010000783">
    <property type="protein sequence ID" value="KAJ1963746.1"/>
    <property type="molecule type" value="Genomic_DNA"/>
</dbReference>
<proteinExistence type="predicted"/>
<sequence>MASRSTRGSKSATTTRQSQFFARRADNLAEHAPRMQASLTDNEDNQEETHRGVFYGKRLATRSTPQARKDRLPRKARKSATNSDSEDSLYSPRYELRSRKKPASPMKLESDQGNASKGDLSPVPSQSSEEVAENTDKDEDMEGNATEGAEVNVQSKGKSSNSARKESQSAMSVEFNNSSNQTPVGNRTVTSTTKEGTPLVKNTTNKEPESSKSSAVPEKRESLALTPRYINKKVRYRIPTLDDCVVLDVHSTLLLKKMREVLDKAFAFDDPVTEDVAVERWIKVTQSDDWLEMCRSWLCFFVSLKSMFPLTPNGFIEEHSMALLTRKLAPAKQVWCRQVLARANICLFFQTLFFGFLSVPASLGDIYKAKSGVEPNALCQMTFANLTSSWQGRIFNPNNHILELNNVSKKLIEAIRYFVPYVVYVSDTAMDESLLDFLVTVLTWGVFANSTVIGMGDMIKHTQKYFESITDGVGTLHISMLPSSQPKGYRPRFPSPYFNPKNQLKRRLQLVKSKLEGATKETLYTRFHWHYDFGNAYRYLLGVLTQISEPEKELAMVPSPTTESVTNQPQAPIPNATSVTSPSKSEAELDSEDLPEELNQLRRVSRWAESKVKEKAKDQIPLIPFTRSYRQLYATVIPEPQWPDKRVSLHRFNEKVDLHRARSVSSAPRTHSPLRTKLPLMSASPKLTTRSGRLPAEDIGADDSDASSTVSIMMGTDVDNQVTPMTQDTQDARPLLESTPLAASRLSDHATPETRRRSKRKSLPADLNRYRSPTRQKKRKSSVEPSRIHRSPVGLPRVSVEIQPAPPSVTGRHNVDLSLYPPSRYGKRSPLWTAEEYYYLEKGMRDHGTRWSCILADYGEKGRYNRVLSQRKNLALKDKARNIRLWREANGIPLGIYQIACSNAHWAK</sequence>
<evidence type="ECO:0000313" key="2">
    <source>
        <dbReference type="EMBL" id="KAJ1963746.1"/>
    </source>
</evidence>
<feature type="compositionally biased region" description="Polar residues" evidence="1">
    <location>
        <begin position="152"/>
        <end position="203"/>
    </location>
</feature>
<protein>
    <recommendedName>
        <fullName evidence="4">Myb-like domain-containing protein</fullName>
    </recommendedName>
</protein>
<dbReference type="OrthoDB" id="3366990at2759"/>
<dbReference type="InterPro" id="IPR009057">
    <property type="entry name" value="Homeodomain-like_sf"/>
</dbReference>
<feature type="compositionally biased region" description="Acidic residues" evidence="1">
    <location>
        <begin position="130"/>
        <end position="142"/>
    </location>
</feature>
<evidence type="ECO:0008006" key="4">
    <source>
        <dbReference type="Google" id="ProtNLM"/>
    </source>
</evidence>